<proteinExistence type="predicted"/>
<dbReference type="EMBL" id="JACAZF010000003">
    <property type="protein sequence ID" value="KAF7310117.1"/>
    <property type="molecule type" value="Genomic_DNA"/>
</dbReference>
<dbReference type="OrthoDB" id="2838413at2759"/>
<dbReference type="GeneID" id="59343198"/>
<reference evidence="1" key="1">
    <citation type="submission" date="2020-05" db="EMBL/GenBank/DDBJ databases">
        <title>Mycena genomes resolve the evolution of fungal bioluminescence.</title>
        <authorList>
            <person name="Tsai I.J."/>
        </authorList>
    </citation>
    <scope>NUCLEOTIDE SEQUENCE</scope>
    <source>
        <strain evidence="1">171206Taipei</strain>
    </source>
</reference>
<sequence length="429" mass="47297">MSGPRLPLELLGLIVEHLPDRACLQNCALAASVFVHACQKRLHNQLSFTTSSDKDDAREASQAMPELQPVYTYVEAGRHLAATPHLARYVLRVNILLASEEGDDPADAEELVTAIFKGLMRVTRCALFGADGIMWGTVSSAVRSSLLEWLLAQATLVQIMLSRIAELSKAALLVLLISSPTFHVIEVSLSVDPEPGTESAEEEAEWIRRVNEREWQLIIRELRIAYASSAEDVLQQSEFTEHLNQLHMLETRATPMNLSTLCYPSAATLTMLQLNCVWLTDAAPVALPARLPQLRALQLTIGLYHLYRPTNNPSVAPQSQVLPRLLRAVAADEACPKLSEITLVVLLGPQSALPLAPLSDDIMHPLDDALQALTSLSMLRWLPVAGAFEDRRHEAVVSFEQVVLRGLPHMAKTGKIVVQDSSYEPRLIL</sequence>
<keyword evidence="2" id="KW-1185">Reference proteome</keyword>
<evidence type="ECO:0000313" key="2">
    <source>
        <dbReference type="Proteomes" id="UP000636479"/>
    </source>
</evidence>
<evidence type="ECO:0000313" key="1">
    <source>
        <dbReference type="EMBL" id="KAF7310117.1"/>
    </source>
</evidence>
<dbReference type="RefSeq" id="XP_037223567.1">
    <property type="nucleotide sequence ID" value="XM_037360682.1"/>
</dbReference>
<protein>
    <recommendedName>
        <fullName evidence="3">F-box domain-containing protein</fullName>
    </recommendedName>
</protein>
<dbReference type="Proteomes" id="UP000636479">
    <property type="component" value="Unassembled WGS sequence"/>
</dbReference>
<organism evidence="1 2">
    <name type="scientific">Mycena indigotica</name>
    <dbReference type="NCBI Taxonomy" id="2126181"/>
    <lineage>
        <taxon>Eukaryota</taxon>
        <taxon>Fungi</taxon>
        <taxon>Dikarya</taxon>
        <taxon>Basidiomycota</taxon>
        <taxon>Agaricomycotina</taxon>
        <taxon>Agaricomycetes</taxon>
        <taxon>Agaricomycetidae</taxon>
        <taxon>Agaricales</taxon>
        <taxon>Marasmiineae</taxon>
        <taxon>Mycenaceae</taxon>
        <taxon>Mycena</taxon>
    </lineage>
</organism>
<evidence type="ECO:0008006" key="3">
    <source>
        <dbReference type="Google" id="ProtNLM"/>
    </source>
</evidence>
<gene>
    <name evidence="1" type="ORF">MIND_00385100</name>
</gene>
<comment type="caution">
    <text evidence="1">The sequence shown here is derived from an EMBL/GenBank/DDBJ whole genome shotgun (WGS) entry which is preliminary data.</text>
</comment>
<name>A0A8H6T4B4_9AGAR</name>
<dbReference type="AlphaFoldDB" id="A0A8H6T4B4"/>
<accession>A0A8H6T4B4</accession>